<keyword evidence="4 6" id="KW-0378">Hydrolase</keyword>
<comment type="similarity">
    <text evidence="6">Belongs to the glycosyl hydrolase 24 family.</text>
</comment>
<feature type="chain" id="PRO_5016013268" description="Lysozyme" evidence="7">
    <location>
        <begin position="20"/>
        <end position="167"/>
    </location>
</feature>
<organism evidence="8 9">
    <name type="scientific">Ancylobacter novellus</name>
    <name type="common">Thiobacillus novellus</name>
    <dbReference type="NCBI Taxonomy" id="921"/>
    <lineage>
        <taxon>Bacteria</taxon>
        <taxon>Pseudomonadati</taxon>
        <taxon>Pseudomonadota</taxon>
        <taxon>Alphaproteobacteria</taxon>
        <taxon>Hyphomicrobiales</taxon>
        <taxon>Xanthobacteraceae</taxon>
        <taxon>Ancylobacter</taxon>
    </lineage>
</organism>
<evidence type="ECO:0000256" key="4">
    <source>
        <dbReference type="ARBA" id="ARBA00022801"/>
    </source>
</evidence>
<gene>
    <name evidence="8" type="ORF">DI549_12450</name>
</gene>
<dbReference type="Pfam" id="PF00959">
    <property type="entry name" value="Phage_lysozyme"/>
    <property type="match status" value="1"/>
</dbReference>
<evidence type="ECO:0000256" key="7">
    <source>
        <dbReference type="SAM" id="SignalP"/>
    </source>
</evidence>
<dbReference type="InterPro" id="IPR034690">
    <property type="entry name" value="Endolysin_T4_type"/>
</dbReference>
<evidence type="ECO:0000313" key="8">
    <source>
        <dbReference type="EMBL" id="PZQ82168.1"/>
    </source>
</evidence>
<keyword evidence="5 6" id="KW-0326">Glycosidase</keyword>
<dbReference type="PANTHER" id="PTHR38107:SF3">
    <property type="entry name" value="LYSOZYME RRRD-RELATED"/>
    <property type="match status" value="1"/>
</dbReference>
<comment type="caution">
    <text evidence="8">The sequence shown here is derived from an EMBL/GenBank/DDBJ whole genome shotgun (WGS) entry which is preliminary data.</text>
</comment>
<comment type="catalytic activity">
    <reaction evidence="1 6">
        <text>Hydrolysis of (1-&gt;4)-beta-linkages between N-acetylmuramic acid and N-acetyl-D-glucosamine residues in a peptidoglycan and between N-acetyl-D-glucosamine residues in chitodextrins.</text>
        <dbReference type="EC" id="3.2.1.17"/>
    </reaction>
</comment>
<dbReference type="Proteomes" id="UP000248887">
    <property type="component" value="Unassembled WGS sequence"/>
</dbReference>
<protein>
    <recommendedName>
        <fullName evidence="6">Lysozyme</fullName>
        <ecNumber evidence="6">3.2.1.17</ecNumber>
    </recommendedName>
</protein>
<dbReference type="EMBL" id="QFQD01000035">
    <property type="protein sequence ID" value="PZQ82168.1"/>
    <property type="molecule type" value="Genomic_DNA"/>
</dbReference>
<dbReference type="PANTHER" id="PTHR38107">
    <property type="match status" value="1"/>
</dbReference>
<keyword evidence="7" id="KW-0732">Signal</keyword>
<reference evidence="8 9" key="1">
    <citation type="submission" date="2017-08" db="EMBL/GenBank/DDBJ databases">
        <title>Infants hospitalized years apart are colonized by the same room-sourced microbial strains.</title>
        <authorList>
            <person name="Brooks B."/>
            <person name="Olm M.R."/>
            <person name="Firek B.A."/>
            <person name="Baker R."/>
            <person name="Thomas B.C."/>
            <person name="Morowitz M.J."/>
            <person name="Banfield J.F."/>
        </authorList>
    </citation>
    <scope>NUCLEOTIDE SEQUENCE [LARGE SCALE GENOMIC DNA]</scope>
    <source>
        <strain evidence="8">S2_005_001_R2_27</strain>
    </source>
</reference>
<dbReference type="EC" id="3.2.1.17" evidence="6"/>
<dbReference type="HAMAP" id="MF_04110">
    <property type="entry name" value="ENDOLYSIN_T4"/>
    <property type="match status" value="1"/>
</dbReference>
<proteinExistence type="inferred from homology"/>
<keyword evidence="2 6" id="KW-0929">Antimicrobial</keyword>
<name>A0A2W5QXX4_ANCNO</name>
<dbReference type="InterPro" id="IPR002196">
    <property type="entry name" value="Glyco_hydro_24"/>
</dbReference>
<dbReference type="InterPro" id="IPR023346">
    <property type="entry name" value="Lysozyme-like_dom_sf"/>
</dbReference>
<dbReference type="GO" id="GO:0003796">
    <property type="term" value="F:lysozyme activity"/>
    <property type="evidence" value="ECO:0007669"/>
    <property type="project" value="UniProtKB-EC"/>
</dbReference>
<dbReference type="Gene3D" id="1.10.530.40">
    <property type="match status" value="1"/>
</dbReference>
<dbReference type="AlphaFoldDB" id="A0A2W5QXX4"/>
<evidence type="ECO:0000256" key="5">
    <source>
        <dbReference type="ARBA" id="ARBA00023295"/>
    </source>
</evidence>
<feature type="signal peptide" evidence="7">
    <location>
        <begin position="1"/>
        <end position="19"/>
    </location>
</feature>
<dbReference type="GO" id="GO:0009253">
    <property type="term" value="P:peptidoglycan catabolic process"/>
    <property type="evidence" value="ECO:0007669"/>
    <property type="project" value="InterPro"/>
</dbReference>
<evidence type="ECO:0000256" key="1">
    <source>
        <dbReference type="ARBA" id="ARBA00000632"/>
    </source>
</evidence>
<dbReference type="CDD" id="cd16900">
    <property type="entry name" value="endolysin_R21-like"/>
    <property type="match status" value="1"/>
</dbReference>
<dbReference type="GO" id="GO:0016998">
    <property type="term" value="P:cell wall macromolecule catabolic process"/>
    <property type="evidence" value="ECO:0007669"/>
    <property type="project" value="InterPro"/>
</dbReference>
<evidence type="ECO:0000256" key="2">
    <source>
        <dbReference type="ARBA" id="ARBA00022529"/>
    </source>
</evidence>
<dbReference type="SUPFAM" id="SSF53955">
    <property type="entry name" value="Lysozyme-like"/>
    <property type="match status" value="1"/>
</dbReference>
<dbReference type="GO" id="GO:0042742">
    <property type="term" value="P:defense response to bacterium"/>
    <property type="evidence" value="ECO:0007669"/>
    <property type="project" value="UniProtKB-KW"/>
</dbReference>
<evidence type="ECO:0000313" key="9">
    <source>
        <dbReference type="Proteomes" id="UP000248887"/>
    </source>
</evidence>
<evidence type="ECO:0000256" key="3">
    <source>
        <dbReference type="ARBA" id="ARBA00022638"/>
    </source>
</evidence>
<dbReference type="GO" id="GO:0031640">
    <property type="term" value="P:killing of cells of another organism"/>
    <property type="evidence" value="ECO:0007669"/>
    <property type="project" value="UniProtKB-KW"/>
</dbReference>
<sequence>MSKRAKMALAGAATAVALATGALIKPWEGQELVAYRDAIGVLTICYGETKGVTPGQRATPAQCERMLAERVQRDFYEPLRQCIAGFDLKPVSWQAAAISLSYNVGVAAVCRSTAARLAREGKYRESCEAMTAFNRAGGKVLRGLVLRRENGDATRIGERELCLEGLR</sequence>
<evidence type="ECO:0000256" key="6">
    <source>
        <dbReference type="RuleBase" id="RU003788"/>
    </source>
</evidence>
<dbReference type="InterPro" id="IPR051018">
    <property type="entry name" value="Bacteriophage_GH24"/>
</dbReference>
<dbReference type="InterPro" id="IPR023347">
    <property type="entry name" value="Lysozyme_dom_sf"/>
</dbReference>
<accession>A0A2W5QXX4</accession>
<keyword evidence="3 6" id="KW-0081">Bacteriolytic enzyme</keyword>